<protein>
    <submittedName>
        <fullName evidence="1">Uncharacterized protein</fullName>
    </submittedName>
</protein>
<keyword evidence="2" id="KW-1185">Reference proteome</keyword>
<dbReference type="AlphaFoldDB" id="A0A3M7P7I9"/>
<name>A0A3M7P7I9_BRAPC</name>
<dbReference type="Proteomes" id="UP000276133">
    <property type="component" value="Unassembled WGS sequence"/>
</dbReference>
<evidence type="ECO:0000313" key="2">
    <source>
        <dbReference type="Proteomes" id="UP000276133"/>
    </source>
</evidence>
<sequence>MEIRIVSYFNFAKFLLKYQIFNHESSWESKFRFVPFKHHAINFQRYKSKCNCSKSELANFFVNLIYLQYKKRLKLDKHAAKTLALETNLLSEKKSIVSKAYGNN</sequence>
<dbReference type="EMBL" id="REGN01012716">
    <property type="protein sequence ID" value="RMZ94939.1"/>
    <property type="molecule type" value="Genomic_DNA"/>
</dbReference>
<comment type="caution">
    <text evidence="1">The sequence shown here is derived from an EMBL/GenBank/DDBJ whole genome shotgun (WGS) entry which is preliminary data.</text>
</comment>
<proteinExistence type="predicted"/>
<organism evidence="1 2">
    <name type="scientific">Brachionus plicatilis</name>
    <name type="common">Marine rotifer</name>
    <name type="synonym">Brachionus muelleri</name>
    <dbReference type="NCBI Taxonomy" id="10195"/>
    <lineage>
        <taxon>Eukaryota</taxon>
        <taxon>Metazoa</taxon>
        <taxon>Spiralia</taxon>
        <taxon>Gnathifera</taxon>
        <taxon>Rotifera</taxon>
        <taxon>Eurotatoria</taxon>
        <taxon>Monogononta</taxon>
        <taxon>Pseudotrocha</taxon>
        <taxon>Ploima</taxon>
        <taxon>Brachionidae</taxon>
        <taxon>Brachionus</taxon>
    </lineage>
</organism>
<gene>
    <name evidence="1" type="ORF">BpHYR1_027197</name>
</gene>
<evidence type="ECO:0000313" key="1">
    <source>
        <dbReference type="EMBL" id="RMZ94939.1"/>
    </source>
</evidence>
<accession>A0A3M7P7I9</accession>
<reference evidence="1 2" key="1">
    <citation type="journal article" date="2018" name="Sci. Rep.">
        <title>Genomic signatures of local adaptation to the degree of environmental predictability in rotifers.</title>
        <authorList>
            <person name="Franch-Gras L."/>
            <person name="Hahn C."/>
            <person name="Garcia-Roger E.M."/>
            <person name="Carmona M.J."/>
            <person name="Serra M."/>
            <person name="Gomez A."/>
        </authorList>
    </citation>
    <scope>NUCLEOTIDE SEQUENCE [LARGE SCALE GENOMIC DNA]</scope>
    <source>
        <strain evidence="1">HYR1</strain>
    </source>
</reference>